<reference evidence="1" key="1">
    <citation type="journal article" date="2020" name="Stud. Mycol.">
        <title>101 Dothideomycetes genomes: a test case for predicting lifestyles and emergence of pathogens.</title>
        <authorList>
            <person name="Haridas S."/>
            <person name="Albert R."/>
            <person name="Binder M."/>
            <person name="Bloem J."/>
            <person name="Labutti K."/>
            <person name="Salamov A."/>
            <person name="Andreopoulos B."/>
            <person name="Baker S."/>
            <person name="Barry K."/>
            <person name="Bills G."/>
            <person name="Bluhm B."/>
            <person name="Cannon C."/>
            <person name="Castanera R."/>
            <person name="Culley D."/>
            <person name="Daum C."/>
            <person name="Ezra D."/>
            <person name="Gonzalez J."/>
            <person name="Henrissat B."/>
            <person name="Kuo A."/>
            <person name="Liang C."/>
            <person name="Lipzen A."/>
            <person name="Lutzoni F."/>
            <person name="Magnuson J."/>
            <person name="Mondo S."/>
            <person name="Nolan M."/>
            <person name="Ohm R."/>
            <person name="Pangilinan J."/>
            <person name="Park H.-J."/>
            <person name="Ramirez L."/>
            <person name="Alfaro M."/>
            <person name="Sun H."/>
            <person name="Tritt A."/>
            <person name="Yoshinaga Y."/>
            <person name="Zwiers L.-H."/>
            <person name="Turgeon B."/>
            <person name="Goodwin S."/>
            <person name="Spatafora J."/>
            <person name="Crous P."/>
            <person name="Grigoriev I."/>
        </authorList>
    </citation>
    <scope>NUCLEOTIDE SEQUENCE</scope>
    <source>
        <strain evidence="1">CBS 122367</strain>
    </source>
</reference>
<name>A0A6G1IH44_9PLEO</name>
<protein>
    <submittedName>
        <fullName evidence="1">Uncharacterized protein</fullName>
    </submittedName>
</protein>
<organism evidence="1 2">
    <name type="scientific">Lentithecium fluviatile CBS 122367</name>
    <dbReference type="NCBI Taxonomy" id="1168545"/>
    <lineage>
        <taxon>Eukaryota</taxon>
        <taxon>Fungi</taxon>
        <taxon>Dikarya</taxon>
        <taxon>Ascomycota</taxon>
        <taxon>Pezizomycotina</taxon>
        <taxon>Dothideomycetes</taxon>
        <taxon>Pleosporomycetidae</taxon>
        <taxon>Pleosporales</taxon>
        <taxon>Massarineae</taxon>
        <taxon>Lentitheciaceae</taxon>
        <taxon>Lentithecium</taxon>
    </lineage>
</organism>
<dbReference type="OrthoDB" id="10017208at2759"/>
<sequence length="133" mass="14150">MLAGLFASVSAVLPLNCLFNLSNFKDLRDMPAALWLALTYHFSEMPIGIICCSAPVVAPVVPPVFKHIKNTSLASPIRTLLVVGSEPKTVSLGIEESHGHDAYADSGRPYSTIGSINGSKKAVETDTTVEIPL</sequence>
<evidence type="ECO:0000313" key="1">
    <source>
        <dbReference type="EMBL" id="KAF2677303.1"/>
    </source>
</evidence>
<evidence type="ECO:0000313" key="2">
    <source>
        <dbReference type="Proteomes" id="UP000799291"/>
    </source>
</evidence>
<proteinExistence type="predicted"/>
<dbReference type="EMBL" id="MU005624">
    <property type="protein sequence ID" value="KAF2677303.1"/>
    <property type="molecule type" value="Genomic_DNA"/>
</dbReference>
<gene>
    <name evidence="1" type="ORF">K458DRAFT_436768</name>
</gene>
<accession>A0A6G1IH44</accession>
<keyword evidence="2" id="KW-1185">Reference proteome</keyword>
<dbReference type="Proteomes" id="UP000799291">
    <property type="component" value="Unassembled WGS sequence"/>
</dbReference>
<dbReference type="AlphaFoldDB" id="A0A6G1IH44"/>